<sequence length="764" mass="83593">MLPLHAQGSFPQKNHAQPRKQGPLESFSHKLRRRFSRESKSSGDHREPGTFVFPFPTRPSRSMVPKPSVNLAGFEVGSSLMSERGYDSDAQFISTPNRADYLGRSPTNRALHRIELSDLIEQSHERSETERWLASGSPNFPESHESAFGMRFIPTPNGTLRGASSHFHTPQETRGSQIPGQASAENGDPQDQDKRTHNIRSAPSLSSPNEDELSPTINVPSAINEATLISDWKNFLRASRQRYGLASSGSLPPPSPELVVPKTRQTSHSGRSFTDPRSIHLSEMGISKQLASQSMSSGSFSFSPSIAKLVQGNQHRALTTPSQENMQMRQKSSTSTASQPGARVQVAHSRDPSSFYSRQSSALAGVPSSGSQSLRQSEDRGANNKADVKGRPTTNHAIDDSIPPPDHRVLSRFREHCDSGSLPLRGKSRVNGINALASPRKVSIGWMSGGRRVGYGYSLVEDSEAEIEQHRDGSRSHRSQTPELKAEVVVMATDTTNDRQSRGQSVHPPEAAAPSTSTSSHSTHPEPVSASAHTSKATTLPRVVDSPAQPASEYGSPLFLRPALENHFHQDLKSTDTLADCEALGSLHSSPMVQNGHGEAVQTQQHNSNGDTSFARRWVRLSRSINILQTSQDGKHDVQKTWTIGAPHPAKEAHRATLIDSFDDALYHDANSGSMDKDPTPKLQANASRVTRWALKFSRGRDSRQVSIVHRQDPSQTSSSAYEDCESSSIKRATSFKRIPAEGGFTMPGSFEGSRWASRISRMF</sequence>
<dbReference type="Proteomes" id="UP001146351">
    <property type="component" value="Unassembled WGS sequence"/>
</dbReference>
<reference evidence="2" key="1">
    <citation type="submission" date="2022-11" db="EMBL/GenBank/DDBJ databases">
        <authorList>
            <person name="Petersen C."/>
        </authorList>
    </citation>
    <scope>NUCLEOTIDE SEQUENCE</scope>
    <source>
        <strain evidence="2">IBT 21917</strain>
    </source>
</reference>
<evidence type="ECO:0000313" key="2">
    <source>
        <dbReference type="EMBL" id="KAJ5172460.1"/>
    </source>
</evidence>
<evidence type="ECO:0000256" key="1">
    <source>
        <dbReference type="SAM" id="MobiDB-lite"/>
    </source>
</evidence>
<protein>
    <submittedName>
        <fullName evidence="2">Uncharacterized protein</fullName>
    </submittedName>
</protein>
<feature type="compositionally biased region" description="Polar residues" evidence="1">
    <location>
        <begin position="263"/>
        <end position="272"/>
    </location>
</feature>
<feature type="compositionally biased region" description="Polar residues" evidence="1">
    <location>
        <begin position="166"/>
        <end position="184"/>
    </location>
</feature>
<keyword evidence="3" id="KW-1185">Reference proteome</keyword>
<dbReference type="OrthoDB" id="4226789at2759"/>
<feature type="compositionally biased region" description="Polar residues" evidence="1">
    <location>
        <begin position="320"/>
        <end position="339"/>
    </location>
</feature>
<feature type="region of interest" description="Disordered" evidence="1">
    <location>
        <begin position="466"/>
        <end position="485"/>
    </location>
</feature>
<feature type="compositionally biased region" description="Basic and acidic residues" evidence="1">
    <location>
        <begin position="376"/>
        <end position="390"/>
    </location>
</feature>
<name>A0A9W9IBM0_9EURO</name>
<gene>
    <name evidence="2" type="ORF">N7492_005053</name>
</gene>
<feature type="region of interest" description="Disordered" evidence="1">
    <location>
        <begin position="245"/>
        <end position="279"/>
    </location>
</feature>
<feature type="compositionally biased region" description="Basic and acidic residues" evidence="1">
    <location>
        <begin position="36"/>
        <end position="48"/>
    </location>
</feature>
<feature type="compositionally biased region" description="Low complexity" evidence="1">
    <location>
        <begin position="507"/>
        <end position="527"/>
    </location>
</feature>
<dbReference type="EMBL" id="JAPQKO010000003">
    <property type="protein sequence ID" value="KAJ5172460.1"/>
    <property type="molecule type" value="Genomic_DNA"/>
</dbReference>
<reference evidence="2" key="2">
    <citation type="journal article" date="2023" name="IMA Fungus">
        <title>Comparative genomic study of the Penicillium genus elucidates a diverse pangenome and 15 lateral gene transfer events.</title>
        <authorList>
            <person name="Petersen C."/>
            <person name="Sorensen T."/>
            <person name="Nielsen M.R."/>
            <person name="Sondergaard T.E."/>
            <person name="Sorensen J.L."/>
            <person name="Fitzpatrick D.A."/>
            <person name="Frisvad J.C."/>
            <person name="Nielsen K.L."/>
        </authorList>
    </citation>
    <scope>NUCLEOTIDE SEQUENCE</scope>
    <source>
        <strain evidence="2">IBT 21917</strain>
    </source>
</reference>
<comment type="caution">
    <text evidence="2">The sequence shown here is derived from an EMBL/GenBank/DDBJ whole genome shotgun (WGS) entry which is preliminary data.</text>
</comment>
<feature type="region of interest" description="Disordered" evidence="1">
    <location>
        <begin position="320"/>
        <end position="406"/>
    </location>
</feature>
<feature type="compositionally biased region" description="Polar residues" evidence="1">
    <location>
        <begin position="352"/>
        <end position="375"/>
    </location>
</feature>
<feature type="compositionally biased region" description="Polar residues" evidence="1">
    <location>
        <begin position="199"/>
        <end position="208"/>
    </location>
</feature>
<organism evidence="2 3">
    <name type="scientific">Penicillium capsulatum</name>
    <dbReference type="NCBI Taxonomy" id="69766"/>
    <lineage>
        <taxon>Eukaryota</taxon>
        <taxon>Fungi</taxon>
        <taxon>Dikarya</taxon>
        <taxon>Ascomycota</taxon>
        <taxon>Pezizomycotina</taxon>
        <taxon>Eurotiomycetes</taxon>
        <taxon>Eurotiomycetidae</taxon>
        <taxon>Eurotiales</taxon>
        <taxon>Aspergillaceae</taxon>
        <taxon>Penicillium</taxon>
    </lineage>
</organism>
<evidence type="ECO:0000313" key="3">
    <source>
        <dbReference type="Proteomes" id="UP001146351"/>
    </source>
</evidence>
<feature type="region of interest" description="Disordered" evidence="1">
    <location>
        <begin position="704"/>
        <end position="726"/>
    </location>
</feature>
<feature type="region of interest" description="Disordered" evidence="1">
    <location>
        <begin position="496"/>
        <end position="541"/>
    </location>
</feature>
<feature type="region of interest" description="Disordered" evidence="1">
    <location>
        <begin position="1"/>
        <end position="66"/>
    </location>
</feature>
<accession>A0A9W9IBM0</accession>
<proteinExistence type="predicted"/>
<feature type="region of interest" description="Disordered" evidence="1">
    <location>
        <begin position="127"/>
        <end position="216"/>
    </location>
</feature>
<dbReference type="AlphaFoldDB" id="A0A9W9IBM0"/>